<feature type="compositionally biased region" description="Basic and acidic residues" evidence="2">
    <location>
        <begin position="201"/>
        <end position="214"/>
    </location>
</feature>
<evidence type="ECO:0000313" key="4">
    <source>
        <dbReference type="EMBL" id="GJU10555.1"/>
    </source>
</evidence>
<dbReference type="EMBL" id="BQNB010021836">
    <property type="protein sequence ID" value="GJU10555.1"/>
    <property type="molecule type" value="Genomic_DNA"/>
</dbReference>
<dbReference type="InterPro" id="IPR036397">
    <property type="entry name" value="RNaseH_sf"/>
</dbReference>
<feature type="compositionally biased region" description="Basic and acidic residues" evidence="2">
    <location>
        <begin position="625"/>
        <end position="634"/>
    </location>
</feature>
<feature type="region of interest" description="Disordered" evidence="2">
    <location>
        <begin position="581"/>
        <end position="600"/>
    </location>
</feature>
<feature type="compositionally biased region" description="Pro residues" evidence="2">
    <location>
        <begin position="611"/>
        <end position="621"/>
    </location>
</feature>
<proteinExistence type="predicted"/>
<keyword evidence="5" id="KW-1185">Reference proteome</keyword>
<dbReference type="SUPFAM" id="SSF57756">
    <property type="entry name" value="Retrovirus zinc finger-like domains"/>
    <property type="match status" value="1"/>
</dbReference>
<dbReference type="Pfam" id="PF03732">
    <property type="entry name" value="Retrotrans_gag"/>
    <property type="match status" value="1"/>
</dbReference>
<dbReference type="SMART" id="SM00343">
    <property type="entry name" value="ZnF_C2HC"/>
    <property type="match status" value="2"/>
</dbReference>
<keyword evidence="4" id="KW-0548">Nucleotidyltransferase</keyword>
<sequence>MAPKRTTRSTPVTPTPNETPTTTVTEAQLQALIDQGVAAAMAEAEASRVRNGQKKQCISNCPATSQVKFATCTLQDDALTWWNAHVKTTTTEAAHAMPWAALKKMMTDKYCPRGEIKKIETEMWNLKVKGTDVVAYSRQFQQLALMCSRMFPEEVDKIEKYIGGLPDMILGSVKASKSKTMQEVIEFTTELMEDKTHAYAERQAERKRKNDDLSKNNQNQQNKRQNTGQAYTAGNSDRKPYAGSKPLCSKCNYNHEGPCPPKCSNYKKVGHATKDCRIRPANNNNNNNHNNNNNNQQGNGCFECGAQGHFKRNCPRLRNNDRGNQAGNDRAPAKVYVVGNAGANPDNVVAVTRTVIHSPHIDDLFNQLQGSEVSIRKSKPIGPGNTRTSTTVKSSMPYYTISMDLPDNKFFECSEHRSTKPENSRMKMLENTVIMHESHKSKYSIHPGGHFKRFGYLILDMSTAYHPQTDGQSERTIQTLEDMLRACAIDFGKGWDDFHLDDKLQILVEELLEIWFRNKQLKRTGSISQGSMELPRDVLVHVRKREDQFKKEIHTEPSPRRTVVKVLQSTEVTKDTVFPTNNGITKDIQPPVVPVENGSPVSEPVVAPVSTPMPNPKPSIPYPSRRNDEKRHENANEQIEKFYEIFKDMSFEISFMDAFSNAQICFNS</sequence>
<feature type="region of interest" description="Disordered" evidence="2">
    <location>
        <begin position="201"/>
        <end position="239"/>
    </location>
</feature>
<dbReference type="PANTHER" id="PTHR34482">
    <property type="entry name" value="DNA DAMAGE-INDUCIBLE PROTEIN 1-LIKE"/>
    <property type="match status" value="1"/>
</dbReference>
<keyword evidence="1" id="KW-0862">Zinc</keyword>
<dbReference type="PANTHER" id="PTHR34482:SF36">
    <property type="entry name" value="RETROTRANSPOSON GAG DOMAIN-CONTAINING PROTEIN"/>
    <property type="match status" value="1"/>
</dbReference>
<dbReference type="Proteomes" id="UP001151760">
    <property type="component" value="Unassembled WGS sequence"/>
</dbReference>
<dbReference type="SUPFAM" id="SSF53098">
    <property type="entry name" value="Ribonuclease H-like"/>
    <property type="match status" value="1"/>
</dbReference>
<dbReference type="InterPro" id="IPR012337">
    <property type="entry name" value="RNaseH-like_sf"/>
</dbReference>
<keyword evidence="4" id="KW-0695">RNA-directed DNA polymerase</keyword>
<dbReference type="Gene3D" id="4.10.60.10">
    <property type="entry name" value="Zinc finger, CCHC-type"/>
    <property type="match status" value="1"/>
</dbReference>
<evidence type="ECO:0000259" key="3">
    <source>
        <dbReference type="PROSITE" id="PS50158"/>
    </source>
</evidence>
<dbReference type="InterPro" id="IPR036875">
    <property type="entry name" value="Znf_CCHC_sf"/>
</dbReference>
<comment type="caution">
    <text evidence="4">The sequence shown here is derived from an EMBL/GenBank/DDBJ whole genome shotgun (WGS) entry which is preliminary data.</text>
</comment>
<feature type="compositionally biased region" description="Low complexity" evidence="2">
    <location>
        <begin position="216"/>
        <end position="229"/>
    </location>
</feature>
<reference evidence="4" key="2">
    <citation type="submission" date="2022-01" db="EMBL/GenBank/DDBJ databases">
        <authorList>
            <person name="Yamashiro T."/>
            <person name="Shiraishi A."/>
            <person name="Satake H."/>
            <person name="Nakayama K."/>
        </authorList>
    </citation>
    <scope>NUCLEOTIDE SEQUENCE</scope>
</reference>
<accession>A0ABQ5JEQ8</accession>
<name>A0ABQ5JEQ8_9ASTR</name>
<feature type="domain" description="CCHC-type" evidence="3">
    <location>
        <begin position="301"/>
        <end position="316"/>
    </location>
</feature>
<feature type="region of interest" description="Disordered" evidence="2">
    <location>
        <begin position="605"/>
        <end position="634"/>
    </location>
</feature>
<dbReference type="GO" id="GO:0003964">
    <property type="term" value="F:RNA-directed DNA polymerase activity"/>
    <property type="evidence" value="ECO:0007669"/>
    <property type="project" value="UniProtKB-KW"/>
</dbReference>
<reference evidence="4" key="1">
    <citation type="journal article" date="2022" name="Int. J. Mol. Sci.">
        <title>Draft Genome of Tanacetum Coccineum: Genomic Comparison of Closely Related Tanacetum-Family Plants.</title>
        <authorList>
            <person name="Yamashiro T."/>
            <person name="Shiraishi A."/>
            <person name="Nakayama K."/>
            <person name="Satake H."/>
        </authorList>
    </citation>
    <scope>NUCLEOTIDE SEQUENCE</scope>
</reference>
<dbReference type="InterPro" id="IPR001878">
    <property type="entry name" value="Znf_CCHC"/>
</dbReference>
<dbReference type="Gene3D" id="3.30.420.10">
    <property type="entry name" value="Ribonuclease H-like superfamily/Ribonuclease H"/>
    <property type="match status" value="1"/>
</dbReference>
<evidence type="ECO:0000256" key="1">
    <source>
        <dbReference type="PROSITE-ProRule" id="PRU00047"/>
    </source>
</evidence>
<dbReference type="InterPro" id="IPR005162">
    <property type="entry name" value="Retrotrans_gag_dom"/>
</dbReference>
<feature type="region of interest" description="Disordered" evidence="2">
    <location>
        <begin position="1"/>
        <end position="22"/>
    </location>
</feature>
<protein>
    <submittedName>
        <fullName evidence="4">Reverse transcriptase domain-containing protein</fullName>
    </submittedName>
</protein>
<dbReference type="PROSITE" id="PS50158">
    <property type="entry name" value="ZF_CCHC"/>
    <property type="match status" value="1"/>
</dbReference>
<keyword evidence="1" id="KW-0863">Zinc-finger</keyword>
<gene>
    <name evidence="4" type="ORF">Tco_1132951</name>
</gene>
<organism evidence="4 5">
    <name type="scientific">Tanacetum coccineum</name>
    <dbReference type="NCBI Taxonomy" id="301880"/>
    <lineage>
        <taxon>Eukaryota</taxon>
        <taxon>Viridiplantae</taxon>
        <taxon>Streptophyta</taxon>
        <taxon>Embryophyta</taxon>
        <taxon>Tracheophyta</taxon>
        <taxon>Spermatophyta</taxon>
        <taxon>Magnoliopsida</taxon>
        <taxon>eudicotyledons</taxon>
        <taxon>Gunneridae</taxon>
        <taxon>Pentapetalae</taxon>
        <taxon>asterids</taxon>
        <taxon>campanulids</taxon>
        <taxon>Asterales</taxon>
        <taxon>Asteraceae</taxon>
        <taxon>Asteroideae</taxon>
        <taxon>Anthemideae</taxon>
        <taxon>Anthemidinae</taxon>
        <taxon>Tanacetum</taxon>
    </lineage>
</organism>
<keyword evidence="4" id="KW-0808">Transferase</keyword>
<keyword evidence="1" id="KW-0479">Metal-binding</keyword>
<evidence type="ECO:0000256" key="2">
    <source>
        <dbReference type="SAM" id="MobiDB-lite"/>
    </source>
</evidence>
<evidence type="ECO:0000313" key="5">
    <source>
        <dbReference type="Proteomes" id="UP001151760"/>
    </source>
</evidence>